<dbReference type="STRING" id="655863.F0X6M3"/>
<feature type="compositionally biased region" description="Polar residues" evidence="1">
    <location>
        <begin position="395"/>
        <end position="409"/>
    </location>
</feature>
<dbReference type="GeneID" id="25980111"/>
<sequence>MDRDDASISSATAGPTSAVAAAAAVAVAANTTTTTATATASPAAFATIGTIAPTALSRSVSQQSTTSSRSHRSRRTASQRGSSRVRMGLPGLPSGLAGSTTSSGSASVTSDDNKSLTSFPSFSPELPPFPLSSASRQRHLAGVASSNTSIVDSLLSSGLPPPPMVSASAPTISSIAFASASGSSSHSSSSLAAARSALFDDTPPFQSSRVLPGSLHLTDDAHLARLIGKHGAVALVRQLAEDLAARDAQVTTLRARAADRERFLRKLLQECAGLSSLEVETRFRTMEQEQEARLLSQAAAAGADTQHTSRPASLASHRVSDLVSDAMADDNSLGLYQARAGRSDDDCFDPFAPYGMATIRATSRSTSASRATTTSAPNTGTTKGWKDYLWGGGTTKKSSQAGSVNGDNASISSQQQQQQTGQSTVVRARLPTGSDRRTVLADDVFRPPLSITTEGEGEAVGNAPPRKPSLASMALRLVGAGGNSNKTTTEAPSTVRSPVRSSRAATLQGGGASSKAGPRSLTTMRRTASALSVRGGVSTPQHIPGARGGGGNSNGGSGANRSQVAERWGEMNEASPGGTGTNGFARPETYGPVEMDTILPLEVQPPTLTHMYHRYNSEGYLIDRFGFIYDQRRKRRQREAAQMARHMKRRSRHSETLSMGRSGRSTPASLRLHGEDDVDDEDEDDDYVSKKNVNIADVVESGVDGGVDESGRSNSPTTVLDEALLRDGADDKDGKSGREVPAKRWQDYLKIATFPTELLSHTPAMSDTHVEVITDDDDDDRASGTNISELGPKSPRLMTADGRGFAPSTTTTTTATTITGGDSDSTVSEANQTTAVSGQMLTVPTTAEQQQQQRRQQQEESDRKAATLVKEDVEPVRLLLQQLSELHDALQKERTLRWNEFMRKVRAERRRESEAAAATAAAVAESRFLRPTAVMPETRLADGEIVGVAGLGNKGKLGRAKWNEFRALVLGGIPVALRAKIWAECTGATSLRVPGEYEALEPGEDEAGVDGDILVQIQADIHRTLTDNIFFRTGPGATKLRAVLLAYARRNPEVGYCQGMNLIAANLLLVTPSAADAFWLLASIVETILPAGYYDHSLAASRADQQVLRGFVAEVLPRLSAHLDALSIDLETMTFPWFLSVFTDCLSAEALFRVWDVVFCLGDGSAFLFSVALALLKLNEAALLRCDTPAAVYTYINHQMTNHAISIDGLVQASEALRRLVRRDDVDVRRARAMAADRVLVAERAAALEAVQAARRARAAAVEARENVLEEIADGMETAGVDS</sequence>
<gene>
    <name evidence="3" type="ORF">CMQ_6654</name>
</gene>
<dbReference type="Pfam" id="PF00566">
    <property type="entry name" value="RabGAP-TBC"/>
    <property type="match status" value="1"/>
</dbReference>
<feature type="region of interest" description="Disordered" evidence="1">
    <location>
        <begin position="362"/>
        <end position="425"/>
    </location>
</feature>
<feature type="compositionally biased region" description="Low complexity" evidence="1">
    <location>
        <begin position="410"/>
        <end position="423"/>
    </location>
</feature>
<feature type="compositionally biased region" description="Low complexity" evidence="1">
    <location>
        <begin position="88"/>
        <end position="122"/>
    </location>
</feature>
<evidence type="ECO:0000259" key="2">
    <source>
        <dbReference type="PROSITE" id="PS50086"/>
    </source>
</evidence>
<dbReference type="OrthoDB" id="294251at2759"/>
<feature type="region of interest" description="Disordered" evidence="1">
    <location>
        <begin position="296"/>
        <end position="315"/>
    </location>
</feature>
<dbReference type="FunFam" id="1.10.8.270:FF:000026">
    <property type="entry name" value="TBC (Tre-2/Bub2/Cdc16) domain family"/>
    <property type="match status" value="1"/>
</dbReference>
<feature type="compositionally biased region" description="Low complexity" evidence="1">
    <location>
        <begin position="809"/>
        <end position="819"/>
    </location>
</feature>
<feature type="region of interest" description="Disordered" evidence="1">
    <location>
        <begin position="636"/>
        <end position="739"/>
    </location>
</feature>
<dbReference type="PANTHER" id="PTHR47219">
    <property type="entry name" value="RAB GTPASE-ACTIVATING PROTEIN 1-LIKE"/>
    <property type="match status" value="1"/>
</dbReference>
<feature type="compositionally biased region" description="Polar residues" evidence="1">
    <location>
        <begin position="656"/>
        <end position="668"/>
    </location>
</feature>
<reference evidence="3 4" key="1">
    <citation type="journal article" date="2011" name="Proc. Natl. Acad. Sci. U.S.A.">
        <title>Genome and transcriptome analyses of the mountain pine beetle-fungal symbiont Grosmannia clavigera, a lodgepole pine pathogen.</title>
        <authorList>
            <person name="DiGuistini S."/>
            <person name="Wang Y."/>
            <person name="Liao N.Y."/>
            <person name="Taylor G."/>
            <person name="Tanguay P."/>
            <person name="Feau N."/>
            <person name="Henrissat B."/>
            <person name="Chan S.K."/>
            <person name="Hesse-Orce U."/>
            <person name="Alamouti S.M."/>
            <person name="Tsui C.K.M."/>
            <person name="Docking R.T."/>
            <person name="Levasseur A."/>
            <person name="Haridas S."/>
            <person name="Robertson G."/>
            <person name="Birol I."/>
            <person name="Holt R.A."/>
            <person name="Marra M.A."/>
            <person name="Hamelin R.C."/>
            <person name="Hirst M."/>
            <person name="Jones S.J.M."/>
            <person name="Bohlmann J."/>
            <person name="Breuil C."/>
        </authorList>
    </citation>
    <scope>NUCLEOTIDE SEQUENCE [LARGE SCALE GENOMIC DNA]</scope>
    <source>
        <strain evidence="4">kw1407 / UAMH 11150</strain>
    </source>
</reference>
<dbReference type="SMART" id="SM00164">
    <property type="entry name" value="TBC"/>
    <property type="match status" value="1"/>
</dbReference>
<dbReference type="PROSITE" id="PS50086">
    <property type="entry name" value="TBC_RABGAP"/>
    <property type="match status" value="1"/>
</dbReference>
<dbReference type="PANTHER" id="PTHR47219:SF20">
    <property type="entry name" value="TBC1 DOMAIN FAMILY MEMBER 2B"/>
    <property type="match status" value="1"/>
</dbReference>
<dbReference type="InterPro" id="IPR000195">
    <property type="entry name" value="Rab-GAP-TBC_dom"/>
</dbReference>
<dbReference type="FunFam" id="1.10.472.80:FF:000046">
    <property type="entry name" value="TBC domain-containing protein"/>
    <property type="match status" value="1"/>
</dbReference>
<feature type="compositionally biased region" description="Low complexity" evidence="1">
    <location>
        <begin position="57"/>
        <end position="68"/>
    </location>
</feature>
<feature type="compositionally biased region" description="Acidic residues" evidence="1">
    <location>
        <begin position="676"/>
        <end position="686"/>
    </location>
</feature>
<dbReference type="InterPro" id="IPR035969">
    <property type="entry name" value="Rab-GAP_TBC_sf"/>
</dbReference>
<keyword evidence="4" id="KW-1185">Reference proteome</keyword>
<proteinExistence type="predicted"/>
<evidence type="ECO:0000313" key="3">
    <source>
        <dbReference type="EMBL" id="EFX06333.1"/>
    </source>
</evidence>
<feature type="region of interest" description="Disordered" evidence="1">
    <location>
        <begin position="775"/>
        <end position="828"/>
    </location>
</feature>
<dbReference type="InParanoid" id="F0X6M3"/>
<dbReference type="GO" id="GO:0005096">
    <property type="term" value="F:GTPase activator activity"/>
    <property type="evidence" value="ECO:0007669"/>
    <property type="project" value="TreeGrafter"/>
</dbReference>
<dbReference type="SUPFAM" id="SSF47923">
    <property type="entry name" value="Ypt/Rab-GAP domain of gyp1p"/>
    <property type="match status" value="2"/>
</dbReference>
<dbReference type="InterPro" id="IPR050302">
    <property type="entry name" value="Rab_GAP_TBC_domain"/>
</dbReference>
<dbReference type="eggNOG" id="KOG2058">
    <property type="taxonomic scope" value="Eukaryota"/>
</dbReference>
<evidence type="ECO:0000313" key="4">
    <source>
        <dbReference type="Proteomes" id="UP000007796"/>
    </source>
</evidence>
<protein>
    <submittedName>
        <fullName evidence="3">Tbc domain protein</fullName>
    </submittedName>
</protein>
<feature type="region of interest" description="Disordered" evidence="1">
    <location>
        <begin position="56"/>
        <end position="122"/>
    </location>
</feature>
<feature type="compositionally biased region" description="Basic and acidic residues" evidence="1">
    <location>
        <begin position="723"/>
        <end position="739"/>
    </location>
</feature>
<dbReference type="Proteomes" id="UP000007796">
    <property type="component" value="Unassembled WGS sequence"/>
</dbReference>
<feature type="domain" description="Rab-GAP TBC" evidence="2">
    <location>
        <begin position="972"/>
        <end position="1162"/>
    </location>
</feature>
<dbReference type="Gene3D" id="1.10.8.270">
    <property type="entry name" value="putative rabgap domain of human tbc1 domain family member 14 like domains"/>
    <property type="match status" value="1"/>
</dbReference>
<feature type="compositionally biased region" description="Low complexity" evidence="1">
    <location>
        <begin position="362"/>
        <end position="382"/>
    </location>
</feature>
<feature type="region of interest" description="Disordered" evidence="1">
    <location>
        <begin position="481"/>
        <end position="583"/>
    </location>
</feature>
<dbReference type="RefSeq" id="XP_014175815.1">
    <property type="nucleotide sequence ID" value="XM_014320340.1"/>
</dbReference>
<dbReference type="HOGENOM" id="CLU_005609_0_0_1"/>
<accession>F0X6M3</accession>
<feature type="compositionally biased region" description="Gly residues" evidence="1">
    <location>
        <begin position="546"/>
        <end position="558"/>
    </location>
</feature>
<feature type="compositionally biased region" description="Low complexity" evidence="1">
    <location>
        <begin position="491"/>
        <end position="506"/>
    </location>
</feature>
<dbReference type="EMBL" id="GL629729">
    <property type="protein sequence ID" value="EFX06333.1"/>
    <property type="molecule type" value="Genomic_DNA"/>
</dbReference>
<evidence type="ECO:0000256" key="1">
    <source>
        <dbReference type="SAM" id="MobiDB-lite"/>
    </source>
</evidence>
<organism evidence="4">
    <name type="scientific">Grosmannia clavigera (strain kw1407 / UAMH 11150)</name>
    <name type="common">Blue stain fungus</name>
    <name type="synonym">Graphiocladiella clavigera</name>
    <dbReference type="NCBI Taxonomy" id="655863"/>
    <lineage>
        <taxon>Eukaryota</taxon>
        <taxon>Fungi</taxon>
        <taxon>Dikarya</taxon>
        <taxon>Ascomycota</taxon>
        <taxon>Pezizomycotina</taxon>
        <taxon>Sordariomycetes</taxon>
        <taxon>Sordariomycetidae</taxon>
        <taxon>Ophiostomatales</taxon>
        <taxon>Ophiostomataceae</taxon>
        <taxon>Leptographium</taxon>
    </lineage>
</organism>
<name>F0X6M3_GROCL</name>
<feature type="compositionally biased region" description="Polar residues" evidence="1">
    <location>
        <begin position="520"/>
        <end position="530"/>
    </location>
</feature>
<dbReference type="Gene3D" id="1.10.472.80">
    <property type="entry name" value="Ypt/Rab-GAP domain of gyp1p, domain 3"/>
    <property type="match status" value="1"/>
</dbReference>
<dbReference type="GO" id="GO:0031267">
    <property type="term" value="F:small GTPase binding"/>
    <property type="evidence" value="ECO:0007669"/>
    <property type="project" value="TreeGrafter"/>
</dbReference>